<organism evidence="2 3">
    <name type="scientific">Fodinibius salsisoli</name>
    <dbReference type="NCBI Taxonomy" id="2820877"/>
    <lineage>
        <taxon>Bacteria</taxon>
        <taxon>Pseudomonadati</taxon>
        <taxon>Balneolota</taxon>
        <taxon>Balneolia</taxon>
        <taxon>Balneolales</taxon>
        <taxon>Balneolaceae</taxon>
        <taxon>Fodinibius</taxon>
    </lineage>
</organism>
<proteinExistence type="predicted"/>
<comment type="caution">
    <text evidence="2">The sequence shown here is derived from an EMBL/GenBank/DDBJ whole genome shotgun (WGS) entry which is preliminary data.</text>
</comment>
<keyword evidence="3" id="KW-1185">Reference proteome</keyword>
<dbReference type="EMBL" id="JAGGJA010000002">
    <property type="protein sequence ID" value="MCW9706131.1"/>
    <property type="molecule type" value="Genomic_DNA"/>
</dbReference>
<dbReference type="RefSeq" id="WP_265764826.1">
    <property type="nucleotide sequence ID" value="NZ_JAGGJA010000002.1"/>
</dbReference>
<evidence type="ECO:0000313" key="3">
    <source>
        <dbReference type="Proteomes" id="UP001207918"/>
    </source>
</evidence>
<feature type="domain" description="BIG2" evidence="1">
    <location>
        <begin position="33"/>
        <end position="95"/>
    </location>
</feature>
<evidence type="ECO:0000313" key="2">
    <source>
        <dbReference type="EMBL" id="MCW9706131.1"/>
    </source>
</evidence>
<protein>
    <submittedName>
        <fullName evidence="2">Ig-like domain-containing protein</fullName>
    </submittedName>
</protein>
<dbReference type="Gene3D" id="2.60.40.1080">
    <property type="match status" value="1"/>
</dbReference>
<dbReference type="Pfam" id="PF02368">
    <property type="entry name" value="Big_2"/>
    <property type="match status" value="1"/>
</dbReference>
<dbReference type="InterPro" id="IPR003343">
    <property type="entry name" value="Big_2"/>
</dbReference>
<evidence type="ECO:0000259" key="1">
    <source>
        <dbReference type="Pfam" id="PF02368"/>
    </source>
</evidence>
<sequence>MACLILIGCDNSTSTEEPDPQITDALILLEGSDDEATIEAGETVKFTGYALTESGDQIPLNDLSDDWSWEWESTNSDVFTVDAEGNGTGEAEGDAFCVISLFRLEEGTDNAVFKQGDVSEMANTSPRLPEINRIFVGRDSLLVGIRLN</sequence>
<accession>A0ABT3PJL1</accession>
<dbReference type="Proteomes" id="UP001207918">
    <property type="component" value="Unassembled WGS sequence"/>
</dbReference>
<reference evidence="2 3" key="1">
    <citation type="submission" date="2021-03" db="EMBL/GenBank/DDBJ databases">
        <title>Aliifodinibius sp. nov., a new bacterium isolated from saline soil.</title>
        <authorList>
            <person name="Galisteo C."/>
            <person name="De La Haba R."/>
            <person name="Sanchez-Porro C."/>
            <person name="Ventosa A."/>
        </authorList>
    </citation>
    <scope>NUCLEOTIDE SEQUENCE [LARGE SCALE GENOMIC DNA]</scope>
    <source>
        <strain evidence="2 3">1BSP15-2V2</strain>
    </source>
</reference>
<gene>
    <name evidence="2" type="ORF">J6I44_04670</name>
</gene>
<name>A0ABT3PJL1_9BACT</name>